<reference evidence="3" key="1">
    <citation type="submission" date="2016-12" db="EMBL/GenBank/DDBJ databases">
        <authorList>
            <person name="Brunel B."/>
        </authorList>
    </citation>
    <scope>NUCLEOTIDE SEQUENCE [LARGE SCALE GENOMIC DNA]</scope>
</reference>
<evidence type="ECO:0008006" key="4">
    <source>
        <dbReference type="Google" id="ProtNLM"/>
    </source>
</evidence>
<sequence>MMRILIGAVAAMLLFSTAAFAGQTEGLIKEVDKDTLTLTLDDGKSYKLNAETDLDALKPGMDIVIAYDETNGENVITDMQLPDSDSTE</sequence>
<organism evidence="2 3">
    <name type="scientific">Mesorhizobium delmotii</name>
    <dbReference type="NCBI Taxonomy" id="1631247"/>
    <lineage>
        <taxon>Bacteria</taxon>
        <taxon>Pseudomonadati</taxon>
        <taxon>Pseudomonadota</taxon>
        <taxon>Alphaproteobacteria</taxon>
        <taxon>Hyphomicrobiales</taxon>
        <taxon>Phyllobacteriaceae</taxon>
        <taxon>Mesorhizobium</taxon>
    </lineage>
</organism>
<keyword evidence="3" id="KW-1185">Reference proteome</keyword>
<dbReference type="Pfam" id="PF07076">
    <property type="entry name" value="DUF1344"/>
    <property type="match status" value="1"/>
</dbReference>
<name>A0A2P9AEP4_9HYPH</name>
<keyword evidence="1" id="KW-0732">Signal</keyword>
<feature type="signal peptide" evidence="1">
    <location>
        <begin position="1"/>
        <end position="21"/>
    </location>
</feature>
<dbReference type="EMBL" id="FUIG01000013">
    <property type="protein sequence ID" value="SJM29590.1"/>
    <property type="molecule type" value="Genomic_DNA"/>
</dbReference>
<proteinExistence type="predicted"/>
<accession>A0A2P9AEP4</accession>
<evidence type="ECO:0000313" key="2">
    <source>
        <dbReference type="EMBL" id="SJM29590.1"/>
    </source>
</evidence>
<feature type="chain" id="PRO_5015140979" description="DUF1344 domain-containing protein" evidence="1">
    <location>
        <begin position="22"/>
        <end position="88"/>
    </location>
</feature>
<dbReference type="InterPro" id="IPR009780">
    <property type="entry name" value="DUF1344"/>
</dbReference>
<evidence type="ECO:0000313" key="3">
    <source>
        <dbReference type="Proteomes" id="UP000245698"/>
    </source>
</evidence>
<evidence type="ECO:0000256" key="1">
    <source>
        <dbReference type="SAM" id="SignalP"/>
    </source>
</evidence>
<protein>
    <recommendedName>
        <fullName evidence="4">DUF1344 domain-containing protein</fullName>
    </recommendedName>
</protein>
<gene>
    <name evidence="2" type="ORF">BQ8482_111520</name>
</gene>
<dbReference type="AlphaFoldDB" id="A0A2P9AEP4"/>
<dbReference type="Proteomes" id="UP000245698">
    <property type="component" value="Unassembled WGS sequence"/>
</dbReference>